<dbReference type="RefSeq" id="WP_049148385.1">
    <property type="nucleotide sequence ID" value="NZ_CP034662.1"/>
</dbReference>
<evidence type="ECO:0000313" key="2">
    <source>
        <dbReference type="EMBL" id="AZQ93244.1"/>
    </source>
</evidence>
<reference evidence="2 3" key="1">
    <citation type="submission" date="2018-12" db="EMBL/GenBank/DDBJ databases">
        <title>Persistence of Moraxella catarrhalis in Chronic Obstructive Pulmonary Disease and Regulation of the Hag/MID Adhesin.</title>
        <authorList>
            <person name="Murphy T."/>
            <person name="Zhao X."/>
            <person name="Vyas G."/>
            <person name="Aluvathingal J."/>
            <person name="Nadendla S."/>
            <person name="Tallon L."/>
            <person name="Tettelin H."/>
        </authorList>
    </citation>
    <scope>NUCLEOTIDE SEQUENCE [LARGE SCALE GENOMIC DNA]</scope>
    <source>
        <strain evidence="2 3">46P58B1</strain>
    </source>
</reference>
<keyword evidence="1" id="KW-0472">Membrane</keyword>
<keyword evidence="1" id="KW-1133">Transmembrane helix</keyword>
<feature type="transmembrane region" description="Helical" evidence="1">
    <location>
        <begin position="58"/>
        <end position="77"/>
    </location>
</feature>
<evidence type="ECO:0000313" key="3">
    <source>
        <dbReference type="Proteomes" id="UP000280228"/>
    </source>
</evidence>
<evidence type="ECO:0000256" key="1">
    <source>
        <dbReference type="SAM" id="Phobius"/>
    </source>
</evidence>
<keyword evidence="1" id="KW-0812">Transmembrane</keyword>
<dbReference type="AlphaFoldDB" id="A0A3S9QEX8"/>
<name>A0A3S9QEX8_MORCA</name>
<feature type="transmembrane region" description="Helical" evidence="1">
    <location>
        <begin position="120"/>
        <end position="140"/>
    </location>
</feature>
<feature type="transmembrane region" description="Helical" evidence="1">
    <location>
        <begin position="21"/>
        <end position="46"/>
    </location>
</feature>
<sequence>MAWVQISEEEAKNHPYWDKFCWVRWLFIIMGMLKAGLLVPITILTLMDMRLYSKVGTLMSSSFLLLLILWTTVILMFGFKRQYNKHLPFLILVYIPISMYLIMPLWVLFGIDDTISADEIMIISSMLFVYLVLFCIYKLIAENSEVFRLQYMKQIKVTQYYNNYYK</sequence>
<accession>A0A3S9QEX8</accession>
<dbReference type="EMBL" id="CP034662">
    <property type="protein sequence ID" value="AZQ93244.1"/>
    <property type="molecule type" value="Genomic_DNA"/>
</dbReference>
<feature type="transmembrane region" description="Helical" evidence="1">
    <location>
        <begin position="89"/>
        <end position="108"/>
    </location>
</feature>
<dbReference type="Proteomes" id="UP000280228">
    <property type="component" value="Chromosome"/>
</dbReference>
<protein>
    <submittedName>
        <fullName evidence="2">Putative membrane protein</fullName>
    </submittedName>
</protein>
<proteinExistence type="predicted"/>
<organism evidence="2 3">
    <name type="scientific">Moraxella catarrhalis</name>
    <name type="common">Branhamella catarrhalis</name>
    <dbReference type="NCBI Taxonomy" id="480"/>
    <lineage>
        <taxon>Bacteria</taxon>
        <taxon>Pseudomonadati</taxon>
        <taxon>Pseudomonadota</taxon>
        <taxon>Gammaproteobacteria</taxon>
        <taxon>Moraxellales</taxon>
        <taxon>Moraxellaceae</taxon>
        <taxon>Moraxella</taxon>
    </lineage>
</organism>
<gene>
    <name evidence="2" type="ORF">EJK53_0841</name>
</gene>